<feature type="region of interest" description="Disordered" evidence="8">
    <location>
        <begin position="1086"/>
        <end position="1115"/>
    </location>
</feature>
<dbReference type="Gene3D" id="2.130.10.10">
    <property type="entry name" value="YVTN repeat-like/Quinoprotein amine dehydrogenase"/>
    <property type="match status" value="2"/>
</dbReference>
<feature type="compositionally biased region" description="Acidic residues" evidence="8">
    <location>
        <begin position="28"/>
        <end position="44"/>
    </location>
</feature>
<keyword evidence="6 9" id="KW-1133">Transmembrane helix</keyword>
<dbReference type="InterPro" id="IPR015943">
    <property type="entry name" value="WD40/YVTN_repeat-like_dom_sf"/>
</dbReference>
<dbReference type="Proteomes" id="UP001190700">
    <property type="component" value="Unassembled WGS sequence"/>
</dbReference>
<evidence type="ECO:0000256" key="8">
    <source>
        <dbReference type="SAM" id="MobiDB-lite"/>
    </source>
</evidence>
<dbReference type="GO" id="GO:0008017">
    <property type="term" value="F:microtubule binding"/>
    <property type="evidence" value="ECO:0007669"/>
    <property type="project" value="TreeGrafter"/>
</dbReference>
<feature type="transmembrane region" description="Helical" evidence="9">
    <location>
        <begin position="284"/>
        <end position="304"/>
    </location>
</feature>
<dbReference type="Gene3D" id="1.20.120.350">
    <property type="entry name" value="Voltage-gated potassium channels. Chain C"/>
    <property type="match status" value="1"/>
</dbReference>
<evidence type="ECO:0000313" key="12">
    <source>
        <dbReference type="EMBL" id="KAK3259739.1"/>
    </source>
</evidence>
<dbReference type="SUPFAM" id="SSF50998">
    <property type="entry name" value="Quinoprotein alcohol dehydrogenase-like"/>
    <property type="match status" value="1"/>
</dbReference>
<feature type="region of interest" description="Disordered" evidence="8">
    <location>
        <begin position="134"/>
        <end position="214"/>
    </location>
</feature>
<dbReference type="EMBL" id="LGRX02018494">
    <property type="protein sequence ID" value="KAK3259739.1"/>
    <property type="molecule type" value="Genomic_DNA"/>
</dbReference>
<dbReference type="SMART" id="SM00320">
    <property type="entry name" value="WD40"/>
    <property type="match status" value="9"/>
</dbReference>
<dbReference type="InterPro" id="IPR011047">
    <property type="entry name" value="Quinoprotein_ADH-like_sf"/>
</dbReference>
<comment type="subcellular location">
    <subcellularLocation>
        <location evidence="1">Membrane</location>
        <topology evidence="1">Multi-pass membrane protein</topology>
    </subcellularLocation>
</comment>
<evidence type="ECO:0000256" key="3">
    <source>
        <dbReference type="ARBA" id="ARBA00022574"/>
    </source>
</evidence>
<dbReference type="SUPFAM" id="SSF50978">
    <property type="entry name" value="WD40 repeat-like"/>
    <property type="match status" value="1"/>
</dbReference>
<dbReference type="Pfam" id="PF03451">
    <property type="entry name" value="HELP"/>
    <property type="match status" value="1"/>
</dbReference>
<evidence type="ECO:0000256" key="5">
    <source>
        <dbReference type="ARBA" id="ARBA00022737"/>
    </source>
</evidence>
<comment type="caution">
    <text evidence="12">The sequence shown here is derived from an EMBL/GenBank/DDBJ whole genome shotgun (WGS) entry which is preliminary data.</text>
</comment>
<evidence type="ECO:0000256" key="4">
    <source>
        <dbReference type="ARBA" id="ARBA00022692"/>
    </source>
</evidence>
<evidence type="ECO:0000256" key="1">
    <source>
        <dbReference type="ARBA" id="ARBA00004141"/>
    </source>
</evidence>
<organism evidence="12 13">
    <name type="scientific">Cymbomonas tetramitiformis</name>
    <dbReference type="NCBI Taxonomy" id="36881"/>
    <lineage>
        <taxon>Eukaryota</taxon>
        <taxon>Viridiplantae</taxon>
        <taxon>Chlorophyta</taxon>
        <taxon>Pyramimonadophyceae</taxon>
        <taxon>Pyramimonadales</taxon>
        <taxon>Pyramimonadaceae</taxon>
        <taxon>Cymbomonas</taxon>
    </lineage>
</organism>
<feature type="compositionally biased region" description="Basic and acidic residues" evidence="8">
    <location>
        <begin position="45"/>
        <end position="66"/>
    </location>
</feature>
<dbReference type="InterPro" id="IPR055442">
    <property type="entry name" value="Beta-prop_EML-like_2nd"/>
</dbReference>
<evidence type="ECO:0000256" key="6">
    <source>
        <dbReference type="ARBA" id="ARBA00022989"/>
    </source>
</evidence>
<feature type="transmembrane region" description="Helical" evidence="9">
    <location>
        <begin position="256"/>
        <end position="277"/>
    </location>
</feature>
<dbReference type="InterPro" id="IPR027359">
    <property type="entry name" value="Volt_channel_dom_sf"/>
</dbReference>
<proteinExistence type="inferred from homology"/>
<keyword evidence="4 9" id="KW-0812">Transmembrane</keyword>
<keyword evidence="13" id="KW-1185">Reference proteome</keyword>
<feature type="domain" description="EML-like first beta-propeller" evidence="10">
    <location>
        <begin position="476"/>
        <end position="713"/>
    </location>
</feature>
<sequence length="1130" mass="122775">GQLVVILRFWKMAEVVWDLFIVTTESNEMLEEGEEEEEGEEGGEKEERKEKNNGREMAKKSKEQPAEKSYSLYEMLVPHETHKAKQKEDTWSGKLLKFMHSPAVRWAIIFLLVLDVFVMGTEMMLVDDETCELECEAEEGEAAEGESAEGEGEASEGEGEASEGEGEASEGEGEASKGEGEASEAGEEAEGSPTGEEGTGENLSGEMEGAESGDEVVEEVLRRMLRRLAEAKLREGCSFKKELSETGELLEEVCHFLTLIILGCMALELLLLIIALGKEFFKNYLYVLDLIVTSIAIVCDAELIEVEGSFITILRLWRMVDFCHGVYMAVIEFEEGIEELEEEGGEGEERKSLKGISPDSVHFEMVERFVPEDNNEDVQDNGANSEDLEQEVQAKFTDLGTPLPGTSGAAAAKFFPPAGYETHGDAHLAPKNSLKLEYVHGYRGWDAHYNLHYTKTGEVVYSAGSLGVVLDAPDNTQRFFEGHSGGTVTSLAMHPNGDMVATGEAGPSARICLWSATKTELMGVLPVAAEAVVALAFDGSGQHLAAGLLRPVDREQQVLVFDWQKKKQVGGAKGDTQRVMLARFNPHDGRLVTGGPRSLFFYEMENGKLRSHKPAGSNLYRPFTGALSACFLADSTVLVGTKGGDVYKFGQGENFAKCVKKFAAVHQGPVFCLDYIEAGKQAFVISSGADGRVKMHNPYCTKVMMTVELSALSESCQDASGHPLMQHAGKAPCARALCYNASSRKLLLGLRSGSVLEMELELARGEHVPRAQLLVQGHCTVQDAASHEWSGKVLGLACHPQKPLYVTAGDDRTVRMYDARARRPLLTRVLPSAVRCLAFHRDGTYLAVGTSRGVVHVLDGSALDASEVTVLRLAAAEARGGALAPAATACAFAPSGKLVAVGTASGAVVLFTVGAHFQRLGQCDGHVAGVMQLDWAEDSTTLQSCDAFGELRYWRMPHCDEITEPGELSTDVANTEWDTWTSSRGWPVQGIRPTQSSTHKGAVTSCCRSNRHTWWHGERVLATGDASGAVQLFRYPVDTAKAKAESYCGHEQGRVGSCRFTYNDSHLVSTGGSDGTVVQWRHLEPNEEAEDEEEDVEESDRATRCLSGPPPRPGLFPSTCGCQSDCAGWQ</sequence>
<evidence type="ECO:0000259" key="11">
    <source>
        <dbReference type="Pfam" id="PF23414"/>
    </source>
</evidence>
<feature type="domain" description="EML-like second beta-propeller" evidence="11">
    <location>
        <begin position="794"/>
        <end position="1082"/>
    </location>
</feature>
<dbReference type="Pfam" id="PF23409">
    <property type="entry name" value="Beta-prop_EML"/>
    <property type="match status" value="1"/>
</dbReference>
<dbReference type="InterPro" id="IPR055439">
    <property type="entry name" value="Beta-prop_EML_1st"/>
</dbReference>
<feature type="compositionally biased region" description="Acidic residues" evidence="8">
    <location>
        <begin position="1086"/>
        <end position="1098"/>
    </location>
</feature>
<dbReference type="PANTHER" id="PTHR13720">
    <property type="entry name" value="WD-40 REPEAT PROTEIN"/>
    <property type="match status" value="1"/>
</dbReference>
<reference evidence="12 13" key="1">
    <citation type="journal article" date="2015" name="Genome Biol. Evol.">
        <title>Comparative Genomics of a Bacterivorous Green Alga Reveals Evolutionary Causalities and Consequences of Phago-Mixotrophic Mode of Nutrition.</title>
        <authorList>
            <person name="Burns J.A."/>
            <person name="Paasch A."/>
            <person name="Narechania A."/>
            <person name="Kim E."/>
        </authorList>
    </citation>
    <scope>NUCLEOTIDE SEQUENCE [LARGE SCALE GENOMIC DNA]</scope>
    <source>
        <strain evidence="12 13">PLY_AMNH</strain>
    </source>
</reference>
<protein>
    <submittedName>
        <fullName evidence="12">Uncharacterized protein</fullName>
    </submittedName>
</protein>
<evidence type="ECO:0000256" key="7">
    <source>
        <dbReference type="ARBA" id="ARBA00023136"/>
    </source>
</evidence>
<dbReference type="InterPro" id="IPR036322">
    <property type="entry name" value="WD40_repeat_dom_sf"/>
</dbReference>
<dbReference type="InterPro" id="IPR005108">
    <property type="entry name" value="HELP"/>
</dbReference>
<dbReference type="InterPro" id="IPR050630">
    <property type="entry name" value="WD_repeat_EMAP"/>
</dbReference>
<dbReference type="Pfam" id="PF23414">
    <property type="entry name" value="Beta-prop_EML_2"/>
    <property type="match status" value="1"/>
</dbReference>
<feature type="compositionally biased region" description="Acidic residues" evidence="8">
    <location>
        <begin position="181"/>
        <end position="190"/>
    </location>
</feature>
<evidence type="ECO:0000259" key="10">
    <source>
        <dbReference type="Pfam" id="PF23409"/>
    </source>
</evidence>
<comment type="similarity">
    <text evidence="2">Belongs to the WD repeat EMAP family.</text>
</comment>
<dbReference type="InterPro" id="IPR001680">
    <property type="entry name" value="WD40_rpt"/>
</dbReference>
<evidence type="ECO:0000256" key="9">
    <source>
        <dbReference type="SAM" id="Phobius"/>
    </source>
</evidence>
<evidence type="ECO:0000313" key="13">
    <source>
        <dbReference type="Proteomes" id="UP001190700"/>
    </source>
</evidence>
<feature type="non-terminal residue" evidence="12">
    <location>
        <position position="1"/>
    </location>
</feature>
<keyword evidence="5" id="KW-0677">Repeat</keyword>
<dbReference type="AlphaFoldDB" id="A0AAE0FHJ6"/>
<feature type="compositionally biased region" description="Acidic residues" evidence="8">
    <location>
        <begin position="134"/>
        <end position="173"/>
    </location>
</feature>
<keyword evidence="3" id="KW-0853">WD repeat</keyword>
<accession>A0AAE0FHJ6</accession>
<dbReference type="GO" id="GO:0016020">
    <property type="term" value="C:membrane"/>
    <property type="evidence" value="ECO:0007669"/>
    <property type="project" value="UniProtKB-SubCell"/>
</dbReference>
<gene>
    <name evidence="12" type="ORF">CYMTET_31276</name>
</gene>
<evidence type="ECO:0000256" key="2">
    <source>
        <dbReference type="ARBA" id="ARBA00006489"/>
    </source>
</evidence>
<dbReference type="PANTHER" id="PTHR13720:SF33">
    <property type="entry name" value="HELP DOMAIN-CONTAINING PROTEIN"/>
    <property type="match status" value="1"/>
</dbReference>
<keyword evidence="7 9" id="KW-0472">Membrane</keyword>
<feature type="region of interest" description="Disordered" evidence="8">
    <location>
        <begin position="28"/>
        <end position="66"/>
    </location>
</feature>
<name>A0AAE0FHJ6_9CHLO</name>